<proteinExistence type="predicted"/>
<dbReference type="InterPro" id="IPR010123">
    <property type="entry name" value="PHA_synth_III_E"/>
</dbReference>
<dbReference type="Proteomes" id="UP001595921">
    <property type="component" value="Unassembled WGS sequence"/>
</dbReference>
<dbReference type="RefSeq" id="WP_267624599.1">
    <property type="nucleotide sequence ID" value="NZ_JAODIW010000009.1"/>
</dbReference>
<evidence type="ECO:0000313" key="5">
    <source>
        <dbReference type="Proteomes" id="UP001595921"/>
    </source>
</evidence>
<organism evidence="4 5">
    <name type="scientific">Halobium salinum</name>
    <dbReference type="NCBI Taxonomy" id="1364940"/>
    <lineage>
        <taxon>Archaea</taxon>
        <taxon>Methanobacteriati</taxon>
        <taxon>Methanobacteriota</taxon>
        <taxon>Stenosarchaea group</taxon>
        <taxon>Halobacteria</taxon>
        <taxon>Halobacteriales</taxon>
        <taxon>Haloferacaceae</taxon>
        <taxon>Halobium</taxon>
    </lineage>
</organism>
<gene>
    <name evidence="4" type="ORF">ACFO0N_07890</name>
</gene>
<dbReference type="AlphaFoldDB" id="A0ABD5PAW6"/>
<dbReference type="GO" id="GO:0042619">
    <property type="term" value="P:poly-hydroxybutyrate biosynthetic process"/>
    <property type="evidence" value="ECO:0007669"/>
    <property type="project" value="UniProtKB-KW"/>
</dbReference>
<keyword evidence="5" id="KW-1185">Reference proteome</keyword>
<comment type="caution">
    <text evidence="4">The sequence shown here is derived from an EMBL/GenBank/DDBJ whole genome shotgun (WGS) entry which is preliminary data.</text>
</comment>
<evidence type="ECO:0000256" key="2">
    <source>
        <dbReference type="ARBA" id="ARBA00019066"/>
    </source>
</evidence>
<sequence length="185" mass="20897">MSEQNYDASPGDQWSSFVEESNRAFADAFERNVEAQSRFVDAWLDAVEESTENTSEMTEEGLDGYAKAYEVWMTASEDVLERVADAFEGEEVAVEDFRDIWLNAANESFKEVMSTSAFAAMTGQRLEETLQLQQELDESAEATLHTLGFATEGDVQEVGKRLVELERRQHAIESKLDRVIDAMED</sequence>
<keyword evidence="3" id="KW-0583">PHB biosynthesis</keyword>
<reference evidence="4 5" key="1">
    <citation type="journal article" date="2019" name="Int. J. Syst. Evol. Microbiol.">
        <title>The Global Catalogue of Microorganisms (GCM) 10K type strain sequencing project: providing services to taxonomists for standard genome sequencing and annotation.</title>
        <authorList>
            <consortium name="The Broad Institute Genomics Platform"/>
            <consortium name="The Broad Institute Genome Sequencing Center for Infectious Disease"/>
            <person name="Wu L."/>
            <person name="Ma J."/>
        </authorList>
    </citation>
    <scope>NUCLEOTIDE SEQUENCE [LARGE SCALE GENOMIC DNA]</scope>
    <source>
        <strain evidence="4 5">CGMCC 1.12553</strain>
    </source>
</reference>
<name>A0ABD5PAW6_9EURY</name>
<evidence type="ECO:0000256" key="1">
    <source>
        <dbReference type="ARBA" id="ARBA00004683"/>
    </source>
</evidence>
<comment type="pathway">
    <text evidence="1">Biopolymer metabolism; poly-(R)-3-hydroxybutanoate biosynthesis.</text>
</comment>
<protein>
    <recommendedName>
        <fullName evidence="2">Poly(3-hydroxyalkanoate) polymerase subunit PhaE</fullName>
    </recommendedName>
</protein>
<dbReference type="EMBL" id="JBHSDS010000005">
    <property type="protein sequence ID" value="MFC4357868.1"/>
    <property type="molecule type" value="Genomic_DNA"/>
</dbReference>
<dbReference type="Pfam" id="PF09712">
    <property type="entry name" value="PHA_synth_III_E"/>
    <property type="match status" value="1"/>
</dbReference>
<evidence type="ECO:0000313" key="4">
    <source>
        <dbReference type="EMBL" id="MFC4357868.1"/>
    </source>
</evidence>
<evidence type="ECO:0000256" key="3">
    <source>
        <dbReference type="ARBA" id="ARBA00022752"/>
    </source>
</evidence>
<accession>A0ABD5PAW6</accession>